<dbReference type="SMART" id="SM00065">
    <property type="entry name" value="GAF"/>
    <property type="match status" value="1"/>
</dbReference>
<reference evidence="2 3" key="1">
    <citation type="submission" date="2023-12" db="EMBL/GenBank/DDBJ databases">
        <title>Streptomyces sp. V4-01.</title>
        <authorList>
            <person name="Somphong A."/>
            <person name="Phongsopitanun W."/>
        </authorList>
    </citation>
    <scope>NUCLEOTIDE SEQUENCE [LARGE SCALE GENOMIC DNA]</scope>
    <source>
        <strain evidence="2 3">V4-01</strain>
    </source>
</reference>
<dbReference type="Gene3D" id="3.30.450.40">
    <property type="match status" value="1"/>
</dbReference>
<dbReference type="Proteomes" id="UP001344658">
    <property type="component" value="Unassembled WGS sequence"/>
</dbReference>
<organism evidence="2 3">
    <name type="scientific">Actinacidiphila polyblastidii</name>
    <dbReference type="NCBI Taxonomy" id="3110430"/>
    <lineage>
        <taxon>Bacteria</taxon>
        <taxon>Bacillati</taxon>
        <taxon>Actinomycetota</taxon>
        <taxon>Actinomycetes</taxon>
        <taxon>Kitasatosporales</taxon>
        <taxon>Streptomycetaceae</taxon>
        <taxon>Actinacidiphila</taxon>
    </lineage>
</organism>
<gene>
    <name evidence="2" type="ORF">V2S66_32780</name>
</gene>
<keyword evidence="3" id="KW-1185">Reference proteome</keyword>
<evidence type="ECO:0000313" key="2">
    <source>
        <dbReference type="EMBL" id="MEE4546726.1"/>
    </source>
</evidence>
<dbReference type="RefSeq" id="WP_330800461.1">
    <property type="nucleotide sequence ID" value="NZ_JAZEWV010000052.1"/>
</dbReference>
<dbReference type="InterPro" id="IPR029016">
    <property type="entry name" value="GAF-like_dom_sf"/>
</dbReference>
<sequence length="212" mass="22591">MNQPDPLIAAVSATVADSDSGHRDLLQSVVATARAIFGAQASSILLLDQSTGELVFEASSGRGENSLVGTRFPAGQGIAGWVAVSGEPMVVDDLSQETLFARDIAESTQYVPRTLMAAPLLHDEVVLGVLEVLDRAEGRPTTLDDMDLLAMFASQAAVSLALVQRNRLAQAVLRERGTEFDEVIRLVNALTQRMGPRRDAGLQLIAVLAELL</sequence>
<dbReference type="InterPro" id="IPR003018">
    <property type="entry name" value="GAF"/>
</dbReference>
<evidence type="ECO:0000259" key="1">
    <source>
        <dbReference type="SMART" id="SM00065"/>
    </source>
</evidence>
<evidence type="ECO:0000313" key="3">
    <source>
        <dbReference type="Proteomes" id="UP001344658"/>
    </source>
</evidence>
<comment type="caution">
    <text evidence="2">The sequence shown here is derived from an EMBL/GenBank/DDBJ whole genome shotgun (WGS) entry which is preliminary data.</text>
</comment>
<dbReference type="Pfam" id="PF01590">
    <property type="entry name" value="GAF"/>
    <property type="match status" value="1"/>
</dbReference>
<accession>A0ABU7PLL0</accession>
<feature type="domain" description="GAF" evidence="1">
    <location>
        <begin position="21"/>
        <end position="170"/>
    </location>
</feature>
<proteinExistence type="predicted"/>
<dbReference type="SUPFAM" id="SSF55781">
    <property type="entry name" value="GAF domain-like"/>
    <property type="match status" value="1"/>
</dbReference>
<dbReference type="EMBL" id="JAZEWV010000052">
    <property type="protein sequence ID" value="MEE4546726.1"/>
    <property type="molecule type" value="Genomic_DNA"/>
</dbReference>
<protein>
    <submittedName>
        <fullName evidence="2">GAF domain-containing protein</fullName>
    </submittedName>
</protein>
<name>A0ABU7PLL0_9ACTN</name>